<dbReference type="Proteomes" id="UP000095765">
    <property type="component" value="Unassembled WGS sequence"/>
</dbReference>
<dbReference type="InterPro" id="IPR010982">
    <property type="entry name" value="Lambda_DNA-bd_dom_sf"/>
</dbReference>
<evidence type="ECO:0000313" key="3">
    <source>
        <dbReference type="Proteomes" id="UP000095765"/>
    </source>
</evidence>
<organism evidence="2 3">
    <name type="scientific">Anaerotruncus colihominis</name>
    <dbReference type="NCBI Taxonomy" id="169435"/>
    <lineage>
        <taxon>Bacteria</taxon>
        <taxon>Bacillati</taxon>
        <taxon>Bacillota</taxon>
        <taxon>Clostridia</taxon>
        <taxon>Eubacteriales</taxon>
        <taxon>Oscillospiraceae</taxon>
        <taxon>Anaerotruncus</taxon>
    </lineage>
</organism>
<dbReference type="CDD" id="cd00093">
    <property type="entry name" value="HTH_XRE"/>
    <property type="match status" value="1"/>
</dbReference>
<dbReference type="Gene3D" id="1.10.260.40">
    <property type="entry name" value="lambda repressor-like DNA-binding domains"/>
    <property type="match status" value="1"/>
</dbReference>
<dbReference type="SUPFAM" id="SSF47413">
    <property type="entry name" value="lambda repressor-like DNA-binding domains"/>
    <property type="match status" value="1"/>
</dbReference>
<protein>
    <submittedName>
        <fullName evidence="2">HTH-type transcriptional regulator immR</fullName>
    </submittedName>
</protein>
<dbReference type="GeneID" id="72464066"/>
<name>A0A174RUN0_9FIRM</name>
<dbReference type="AlphaFoldDB" id="A0A174RUN0"/>
<proteinExistence type="predicted"/>
<evidence type="ECO:0000313" key="2">
    <source>
        <dbReference type="EMBL" id="CUP87771.1"/>
    </source>
</evidence>
<dbReference type="Pfam" id="PF01381">
    <property type="entry name" value="HTH_3"/>
    <property type="match status" value="1"/>
</dbReference>
<dbReference type="SMART" id="SM00530">
    <property type="entry name" value="HTH_XRE"/>
    <property type="match status" value="1"/>
</dbReference>
<feature type="domain" description="HTH cro/C1-type" evidence="1">
    <location>
        <begin position="24"/>
        <end position="78"/>
    </location>
</feature>
<dbReference type="InterPro" id="IPR001387">
    <property type="entry name" value="Cro/C1-type_HTH"/>
</dbReference>
<dbReference type="GO" id="GO:0003677">
    <property type="term" value="F:DNA binding"/>
    <property type="evidence" value="ECO:0007669"/>
    <property type="project" value="InterPro"/>
</dbReference>
<accession>A0A174RUN0</accession>
<dbReference type="EMBL" id="CZBE01000015">
    <property type="protein sequence ID" value="CUP87771.1"/>
    <property type="molecule type" value="Genomic_DNA"/>
</dbReference>
<evidence type="ECO:0000259" key="1">
    <source>
        <dbReference type="PROSITE" id="PS50943"/>
    </source>
</evidence>
<reference evidence="2 3" key="1">
    <citation type="submission" date="2015-09" db="EMBL/GenBank/DDBJ databases">
        <authorList>
            <consortium name="Pathogen Informatics"/>
        </authorList>
    </citation>
    <scope>NUCLEOTIDE SEQUENCE [LARGE SCALE GENOMIC DNA]</scope>
    <source>
        <strain evidence="2 3">2789STDY5834939</strain>
    </source>
</reference>
<dbReference type="PROSITE" id="PS50943">
    <property type="entry name" value="HTH_CROC1"/>
    <property type="match status" value="1"/>
</dbReference>
<sequence>MPDRLGLPGEEASETAMHNLGYILKSAREDRDLTQTEVMRRTGINNKTLSGYENNIAEPDLTTFAQLMELYQLSADQVLGTGSSGSFVTASEQELIELYRLLPKKRRREVLEILRLITRSRPQGDE</sequence>
<gene>
    <name evidence="2" type="primary">immR_7</name>
    <name evidence="2" type="ORF">ERS852551_02247</name>
</gene>
<dbReference type="RefSeq" id="WP_006876698.1">
    <property type="nucleotide sequence ID" value="NZ_CP094682.1"/>
</dbReference>